<feature type="transmembrane region" description="Helical" evidence="16">
    <location>
        <begin position="153"/>
        <end position="173"/>
    </location>
</feature>
<dbReference type="STRING" id="41447.ENSSDUP00000022281"/>
<keyword evidence="11 14" id="KW-0675">Receptor</keyword>
<dbReference type="InterPro" id="IPR000276">
    <property type="entry name" value="GPCR_Rhodpsn"/>
</dbReference>
<dbReference type="OMA" id="WNIVIIR"/>
<keyword evidence="7 16" id="KW-1133">Transmembrane helix</keyword>
<keyword evidence="12" id="KW-0325">Glycoprotein</keyword>
<feature type="transmembrane region" description="Helical" evidence="16">
    <location>
        <begin position="269"/>
        <end position="290"/>
    </location>
</feature>
<keyword evidence="4" id="KW-1003">Cell membrane</keyword>
<evidence type="ECO:0000256" key="9">
    <source>
        <dbReference type="ARBA" id="ARBA00023136"/>
    </source>
</evidence>
<reference evidence="18" key="2">
    <citation type="submission" date="2025-09" db="UniProtKB">
        <authorList>
            <consortium name="Ensembl"/>
        </authorList>
    </citation>
    <scope>IDENTIFICATION</scope>
</reference>
<name>A0A3B4UUK8_SERDU</name>
<evidence type="ECO:0000256" key="8">
    <source>
        <dbReference type="ARBA" id="ARBA00023040"/>
    </source>
</evidence>
<keyword evidence="5" id="KW-0145">Chemotaxis</keyword>
<dbReference type="InterPro" id="IPR017452">
    <property type="entry name" value="GPCR_Rhodpsn_7TM"/>
</dbReference>
<dbReference type="GeneID" id="111226071"/>
<dbReference type="InterPro" id="IPR002282">
    <property type="entry name" value="PAF_rcpt"/>
</dbReference>
<dbReference type="GO" id="GO:0045028">
    <property type="term" value="F:G protein-coupled purinergic nucleotide receptor activity"/>
    <property type="evidence" value="ECO:0007669"/>
    <property type="project" value="TreeGrafter"/>
</dbReference>
<keyword evidence="6 14" id="KW-0812">Transmembrane</keyword>
<evidence type="ECO:0000256" key="2">
    <source>
        <dbReference type="ARBA" id="ARBA00011145"/>
    </source>
</evidence>
<feature type="transmembrane region" description="Helical" evidence="16">
    <location>
        <begin position="71"/>
        <end position="93"/>
    </location>
</feature>
<keyword evidence="8 14" id="KW-0297">G-protein coupled receptor</keyword>
<dbReference type="PROSITE" id="PS50262">
    <property type="entry name" value="G_PROTEIN_RECEP_F1_2"/>
    <property type="match status" value="1"/>
</dbReference>
<evidence type="ECO:0000256" key="4">
    <source>
        <dbReference type="ARBA" id="ARBA00022475"/>
    </source>
</evidence>
<dbReference type="PRINTS" id="PR01153">
    <property type="entry name" value="PAFRECEPTOR"/>
</dbReference>
<evidence type="ECO:0000256" key="7">
    <source>
        <dbReference type="ARBA" id="ARBA00022989"/>
    </source>
</evidence>
<feature type="region of interest" description="Disordered" evidence="15">
    <location>
        <begin position="374"/>
        <end position="394"/>
    </location>
</feature>
<comment type="subcellular location">
    <subcellularLocation>
        <location evidence="1">Cell membrane</location>
        <topology evidence="1">Multi-pass membrane protein</topology>
    </subcellularLocation>
</comment>
<evidence type="ECO:0000256" key="14">
    <source>
        <dbReference type="RuleBase" id="RU000688"/>
    </source>
</evidence>
<comment type="similarity">
    <text evidence="14">Belongs to the G-protein coupled receptor 1 family.</text>
</comment>
<dbReference type="Proteomes" id="UP000261420">
    <property type="component" value="Unplaced"/>
</dbReference>
<protein>
    <recommendedName>
        <fullName evidence="3">Platelet-activating factor receptor</fullName>
    </recommendedName>
</protein>
<evidence type="ECO:0000256" key="15">
    <source>
        <dbReference type="SAM" id="MobiDB-lite"/>
    </source>
</evidence>
<evidence type="ECO:0000256" key="13">
    <source>
        <dbReference type="ARBA" id="ARBA00023224"/>
    </source>
</evidence>
<evidence type="ECO:0000313" key="18">
    <source>
        <dbReference type="Ensembl" id="ENSSDUP00000022281.1"/>
    </source>
</evidence>
<dbReference type="GO" id="GO:0005886">
    <property type="term" value="C:plasma membrane"/>
    <property type="evidence" value="ECO:0007669"/>
    <property type="project" value="UniProtKB-SubCell"/>
</dbReference>
<dbReference type="GO" id="GO:0004992">
    <property type="term" value="F:platelet activating factor receptor activity"/>
    <property type="evidence" value="ECO:0007669"/>
    <property type="project" value="InterPro"/>
</dbReference>
<dbReference type="AlphaFoldDB" id="A0A3B4UUK8"/>
<dbReference type="PANTHER" id="PTHR24233:SF6">
    <property type="entry name" value="PLATELET-ACTIVATING FACTOR RECEPTOR"/>
    <property type="match status" value="1"/>
</dbReference>
<sequence length="394" mass="44693">MLASTTEQAGMTGTPGLGSTASNVSTFLDSEFRYILFPVAYGIIFILGLFANLYVLFVLHCLREARAMGEIRIYMTNLTIADLLFVCALPFWIGYYSRHGNWVYTDFMCRLTGSLFFINTYCSILFLGAISVNRYWAVTRPLDAASSDHRRRGIIVCTVIWMFTVVMAIPSLASPGTNTDVNNVTHCFEGYQNETDMQKKTVAATHFAIIGMFFVVFFLVVVCNCLIARALLSQKTPQSEFRSSTIKPQKSKRTLSFARIRPRGVKRRALQMLLAVVGVFALCFLPHHLIQGFWTLAVLQIKQGWGYVDWDQRTLQVFNDAHQITLLLMGLNCILDPVVYFFATRKFRRFIMEHIKKLGKGEGCAHTVTSQISMDSRNQSQKLQSELEQPEKDL</sequence>
<evidence type="ECO:0000256" key="12">
    <source>
        <dbReference type="ARBA" id="ARBA00023180"/>
    </source>
</evidence>
<feature type="transmembrane region" description="Helical" evidence="16">
    <location>
        <begin position="113"/>
        <end position="132"/>
    </location>
</feature>
<organism evidence="18 19">
    <name type="scientific">Seriola dumerili</name>
    <name type="common">Greater amberjack</name>
    <name type="synonym">Caranx dumerili</name>
    <dbReference type="NCBI Taxonomy" id="41447"/>
    <lineage>
        <taxon>Eukaryota</taxon>
        <taxon>Metazoa</taxon>
        <taxon>Chordata</taxon>
        <taxon>Craniata</taxon>
        <taxon>Vertebrata</taxon>
        <taxon>Euteleostomi</taxon>
        <taxon>Actinopterygii</taxon>
        <taxon>Neopterygii</taxon>
        <taxon>Teleostei</taxon>
        <taxon>Neoteleostei</taxon>
        <taxon>Acanthomorphata</taxon>
        <taxon>Carangaria</taxon>
        <taxon>Carangiformes</taxon>
        <taxon>Carangidae</taxon>
        <taxon>Seriola</taxon>
    </lineage>
</organism>
<dbReference type="Gene3D" id="1.20.1070.10">
    <property type="entry name" value="Rhodopsin 7-helix transmembrane proteins"/>
    <property type="match status" value="1"/>
</dbReference>
<feature type="domain" description="G-protein coupled receptors family 1 profile" evidence="17">
    <location>
        <begin position="51"/>
        <end position="340"/>
    </location>
</feature>
<dbReference type="Ensembl" id="ENSSDUT00000022689.1">
    <property type="protein sequence ID" value="ENSSDUP00000022281.1"/>
    <property type="gene ID" value="ENSSDUG00000016219.1"/>
</dbReference>
<reference evidence="18" key="1">
    <citation type="submission" date="2025-08" db="UniProtKB">
        <authorList>
            <consortium name="Ensembl"/>
        </authorList>
    </citation>
    <scope>IDENTIFICATION</scope>
</reference>
<dbReference type="SUPFAM" id="SSF81321">
    <property type="entry name" value="Family A G protein-coupled receptor-like"/>
    <property type="match status" value="1"/>
</dbReference>
<keyword evidence="19" id="KW-1185">Reference proteome</keyword>
<dbReference type="RefSeq" id="XP_022606880.1">
    <property type="nucleotide sequence ID" value="XM_022751159.1"/>
</dbReference>
<keyword evidence="9 16" id="KW-0472">Membrane</keyword>
<evidence type="ECO:0000256" key="16">
    <source>
        <dbReference type="SAM" id="Phobius"/>
    </source>
</evidence>
<evidence type="ECO:0000259" key="17">
    <source>
        <dbReference type="PROSITE" id="PS50262"/>
    </source>
</evidence>
<evidence type="ECO:0000256" key="3">
    <source>
        <dbReference type="ARBA" id="ARBA00016224"/>
    </source>
</evidence>
<dbReference type="GeneTree" id="ENSGT01110000267167"/>
<dbReference type="RefSeq" id="XP_022606881.1">
    <property type="nucleotide sequence ID" value="XM_022751160.1"/>
</dbReference>
<evidence type="ECO:0000256" key="6">
    <source>
        <dbReference type="ARBA" id="ARBA00022692"/>
    </source>
</evidence>
<keyword evidence="10" id="KW-1015">Disulfide bond</keyword>
<dbReference type="PANTHER" id="PTHR24233">
    <property type="entry name" value="P2Y PURINOCEPTOR-RELATED G-PROTEIN COUPLED RECEPTOR"/>
    <property type="match status" value="1"/>
</dbReference>
<accession>A0A3B4UUK8</accession>
<feature type="compositionally biased region" description="Polar residues" evidence="15">
    <location>
        <begin position="374"/>
        <end position="387"/>
    </location>
</feature>
<feature type="transmembrane region" description="Helical" evidence="16">
    <location>
        <begin position="207"/>
        <end position="232"/>
    </location>
</feature>
<dbReference type="PRINTS" id="PR00237">
    <property type="entry name" value="GPCRRHODOPSN"/>
</dbReference>
<dbReference type="GO" id="GO:0006935">
    <property type="term" value="P:chemotaxis"/>
    <property type="evidence" value="ECO:0007669"/>
    <property type="project" value="UniProtKB-KW"/>
</dbReference>
<dbReference type="Pfam" id="PF00001">
    <property type="entry name" value="7tm_1"/>
    <property type="match status" value="1"/>
</dbReference>
<evidence type="ECO:0000256" key="5">
    <source>
        <dbReference type="ARBA" id="ARBA00022500"/>
    </source>
</evidence>
<feature type="transmembrane region" description="Helical" evidence="16">
    <location>
        <begin position="35"/>
        <end position="59"/>
    </location>
</feature>
<proteinExistence type="inferred from homology"/>
<evidence type="ECO:0000256" key="1">
    <source>
        <dbReference type="ARBA" id="ARBA00004651"/>
    </source>
</evidence>
<evidence type="ECO:0000313" key="19">
    <source>
        <dbReference type="Proteomes" id="UP000261420"/>
    </source>
</evidence>
<evidence type="ECO:0000256" key="10">
    <source>
        <dbReference type="ARBA" id="ARBA00023157"/>
    </source>
</evidence>
<dbReference type="PROSITE" id="PS00237">
    <property type="entry name" value="G_PROTEIN_RECEP_F1_1"/>
    <property type="match status" value="1"/>
</dbReference>
<comment type="subunit">
    <text evidence="2">Interacts with ARRB1.</text>
</comment>
<evidence type="ECO:0000256" key="11">
    <source>
        <dbReference type="ARBA" id="ARBA00023170"/>
    </source>
</evidence>
<keyword evidence="13 14" id="KW-0807">Transducer</keyword>
<feature type="transmembrane region" description="Helical" evidence="16">
    <location>
        <begin position="324"/>
        <end position="343"/>
    </location>
</feature>